<proteinExistence type="predicted"/>
<evidence type="ECO:0000256" key="3">
    <source>
        <dbReference type="SAM" id="MobiDB-lite"/>
    </source>
</evidence>
<dbReference type="InterPro" id="IPR054767">
    <property type="entry name" value="Cas10-Cmr2_palm2"/>
</dbReference>
<feature type="compositionally biased region" description="Basic residues" evidence="3">
    <location>
        <begin position="712"/>
        <end position="733"/>
    </location>
</feature>
<evidence type="ECO:0000256" key="1">
    <source>
        <dbReference type="ARBA" id="ARBA00022741"/>
    </source>
</evidence>
<dbReference type="Proteomes" id="UP001292216">
    <property type="component" value="Unassembled WGS sequence"/>
</dbReference>
<keyword evidence="1" id="KW-0547">Nucleotide-binding</keyword>
<organism evidence="5 6">
    <name type="scientific">Paenibacillus phoenicis</name>
    <dbReference type="NCBI Taxonomy" id="554117"/>
    <lineage>
        <taxon>Bacteria</taxon>
        <taxon>Bacillati</taxon>
        <taxon>Bacillota</taxon>
        <taxon>Bacilli</taxon>
        <taxon>Bacillales</taxon>
        <taxon>Paenibacillaceae</taxon>
        <taxon>Paenibacillus</taxon>
    </lineage>
</organism>
<evidence type="ECO:0000259" key="4">
    <source>
        <dbReference type="Pfam" id="PF22335"/>
    </source>
</evidence>
<accession>A0ABU5PNW2</accession>
<feature type="domain" description="Cas10/Cmr2 second palm" evidence="4">
    <location>
        <begin position="212"/>
        <end position="359"/>
    </location>
</feature>
<dbReference type="Pfam" id="PF22335">
    <property type="entry name" value="Cas10-Cmr2_palm2"/>
    <property type="match status" value="1"/>
</dbReference>
<sequence length="733" mass="84492">MEKYVVAVSIDRVQTFLYEVLYSRVQDKQTNSGTLSTIIESSQMISGQFYKDIGIEGTGPFAGDIDEQLLTTSGNCVFITSLPKSQISKKLDEIFEKYYTRYSGQLLIKYIYFPLADLQLSHQADGEELYKLNAIKESKRRLREDACLNEIIERNQDLLFNFPAPLETNSDSESALSQAKSPSDWENAFSAFSQTINQLYDDQDAENENHFRIAVIKGDLDGMGELFKSIQNYDTYNAVSKLLNEYVSLQNLHQITQQFQKQDAEEQRDRLRLYPLYIAGDDIFFAVPASQLSAGIDICKHILKQLNEGIIQAVQEDKQGGMNIELSMSIGVDFTFNREPIRYYYARVQKQLETAKQEASHPKATKNYRPVHCMKISINHLVFHDYEEDKGSRRKEGVSDDSSENNADLLTWKTIVHGVERLKHAMSCGFAAHHFLYGLLNKITDPETYNSNLKYSNAVFYHLIPQHLESGNEQLREAELWLLKSIIDQIMRRTEKRDKEGKLISTRNIFLDDEHKKRLEGYVRILLLFTDPRFNKSTQSIRFNATQVKSDLFNKPLKYIYETSLGSSAVQSLRDVFIKADYYVPKDFENKKKKGRAPKVGIYRTLRISNSLFHRIKHNYLNHPETVAKLIAAANPQTLDEVENLLEKSKQEHKALPSLAFDSQEFLQATSNPEVWTTDHVDALSVFYKLKDKSIQLKGIYDFKALRAAQNRNRKRSGGKPNGKRKYRPQNKR</sequence>
<dbReference type="InterPro" id="IPR043128">
    <property type="entry name" value="Rev_trsase/Diguanyl_cyclase"/>
</dbReference>
<protein>
    <recommendedName>
        <fullName evidence="4">Cas10/Cmr2 second palm domain-containing protein</fullName>
    </recommendedName>
</protein>
<reference evidence="5 6" key="1">
    <citation type="submission" date="2023-12" db="EMBL/GenBank/DDBJ databases">
        <title>Whole genome sequencing of Paenibacillus phoenicis isolated from the Phoenix Mars Lander spacecraft assembly facility.</title>
        <authorList>
            <person name="Garcia A."/>
            <person name="Venkateswaran K."/>
        </authorList>
    </citation>
    <scope>NUCLEOTIDE SEQUENCE [LARGE SCALE GENOMIC DNA]</scope>
    <source>
        <strain evidence="5 6">3PO2SA</strain>
    </source>
</reference>
<dbReference type="Gene3D" id="3.30.70.270">
    <property type="match status" value="1"/>
</dbReference>
<gene>
    <name evidence="5" type="ORF">U9M73_16915</name>
</gene>
<keyword evidence="2" id="KW-0051">Antiviral defense</keyword>
<evidence type="ECO:0000256" key="2">
    <source>
        <dbReference type="ARBA" id="ARBA00023118"/>
    </source>
</evidence>
<name>A0ABU5PNW2_9BACL</name>
<dbReference type="EMBL" id="JAYERP010000001">
    <property type="protein sequence ID" value="MEA3571633.1"/>
    <property type="molecule type" value="Genomic_DNA"/>
</dbReference>
<comment type="caution">
    <text evidence="5">The sequence shown here is derived from an EMBL/GenBank/DDBJ whole genome shotgun (WGS) entry which is preliminary data.</text>
</comment>
<feature type="region of interest" description="Disordered" evidence="3">
    <location>
        <begin position="710"/>
        <end position="733"/>
    </location>
</feature>
<evidence type="ECO:0000313" key="5">
    <source>
        <dbReference type="EMBL" id="MEA3571633.1"/>
    </source>
</evidence>
<keyword evidence="6" id="KW-1185">Reference proteome</keyword>
<dbReference type="RefSeq" id="WP_323078175.1">
    <property type="nucleotide sequence ID" value="NZ_CBCSKM010000001.1"/>
</dbReference>
<evidence type="ECO:0000313" key="6">
    <source>
        <dbReference type="Proteomes" id="UP001292216"/>
    </source>
</evidence>